<dbReference type="GO" id="GO:0004523">
    <property type="term" value="F:RNA-DNA hybrid ribonuclease activity"/>
    <property type="evidence" value="ECO:0007669"/>
    <property type="project" value="UniProtKB-EC"/>
</dbReference>
<evidence type="ECO:0000256" key="1">
    <source>
        <dbReference type="ARBA" id="ARBA00010879"/>
    </source>
</evidence>
<gene>
    <name evidence="4" type="ORF">QTP70_014700</name>
</gene>
<evidence type="ECO:0000259" key="3">
    <source>
        <dbReference type="PROSITE" id="PS50878"/>
    </source>
</evidence>
<name>A0AAE0QIA3_9TELE</name>
<dbReference type="InterPro" id="IPR000477">
    <property type="entry name" value="RT_dom"/>
</dbReference>
<reference evidence="4" key="1">
    <citation type="submission" date="2023-06" db="EMBL/GenBank/DDBJ databases">
        <title>Male Hemibagrus guttatus genome.</title>
        <authorList>
            <person name="Bian C."/>
        </authorList>
    </citation>
    <scope>NUCLEOTIDE SEQUENCE</scope>
    <source>
        <strain evidence="4">Male_cb2023</strain>
        <tissue evidence="4">Muscle</tissue>
    </source>
</reference>
<evidence type="ECO:0000313" key="4">
    <source>
        <dbReference type="EMBL" id="KAK3521655.1"/>
    </source>
</evidence>
<dbReference type="EC" id="3.1.26.4" evidence="2"/>
<dbReference type="AlphaFoldDB" id="A0AAE0QIA3"/>
<dbReference type="SUPFAM" id="SSF56672">
    <property type="entry name" value="DNA/RNA polymerases"/>
    <property type="match status" value="1"/>
</dbReference>
<feature type="domain" description="Reverse transcriptase" evidence="3">
    <location>
        <begin position="11"/>
        <end position="193"/>
    </location>
</feature>
<dbReference type="Gene3D" id="3.30.70.270">
    <property type="match status" value="1"/>
</dbReference>
<protein>
    <recommendedName>
        <fullName evidence="2">ribonuclease H</fullName>
        <ecNumber evidence="2">3.1.26.4</ecNumber>
    </recommendedName>
</protein>
<comment type="similarity">
    <text evidence="1">Belongs to the beta type-B retroviral polymerase family. HERV class-II K(HML-2) pol subfamily.</text>
</comment>
<dbReference type="Gene3D" id="3.10.10.10">
    <property type="entry name" value="HIV Type 1 Reverse Transcriptase, subunit A, domain 1"/>
    <property type="match status" value="1"/>
</dbReference>
<evidence type="ECO:0000256" key="2">
    <source>
        <dbReference type="ARBA" id="ARBA00012180"/>
    </source>
</evidence>
<dbReference type="CDD" id="cd03714">
    <property type="entry name" value="RT_DIRS1"/>
    <property type="match status" value="1"/>
</dbReference>
<dbReference type="Proteomes" id="UP001274896">
    <property type="component" value="Unassembled WGS sequence"/>
</dbReference>
<dbReference type="EMBL" id="JAUCMX010000015">
    <property type="protein sequence ID" value="KAK3521655.1"/>
    <property type="molecule type" value="Genomic_DNA"/>
</dbReference>
<comment type="caution">
    <text evidence="4">The sequence shown here is derived from an EMBL/GenBank/DDBJ whole genome shotgun (WGS) entry which is preliminary data.</text>
</comment>
<organism evidence="4 5">
    <name type="scientific">Hemibagrus guttatus</name>
    <dbReference type="NCBI Taxonomy" id="175788"/>
    <lineage>
        <taxon>Eukaryota</taxon>
        <taxon>Metazoa</taxon>
        <taxon>Chordata</taxon>
        <taxon>Craniata</taxon>
        <taxon>Vertebrata</taxon>
        <taxon>Euteleostomi</taxon>
        <taxon>Actinopterygii</taxon>
        <taxon>Neopterygii</taxon>
        <taxon>Teleostei</taxon>
        <taxon>Ostariophysi</taxon>
        <taxon>Siluriformes</taxon>
        <taxon>Bagridae</taxon>
        <taxon>Hemibagrus</taxon>
    </lineage>
</organism>
<dbReference type="Pfam" id="PF00078">
    <property type="entry name" value="RVT_1"/>
    <property type="match status" value="1"/>
</dbReference>
<dbReference type="PANTHER" id="PTHR33050:SF7">
    <property type="entry name" value="RIBONUCLEASE H"/>
    <property type="match status" value="1"/>
</dbReference>
<evidence type="ECO:0000313" key="5">
    <source>
        <dbReference type="Proteomes" id="UP001274896"/>
    </source>
</evidence>
<dbReference type="PROSITE" id="PS50878">
    <property type="entry name" value="RT_POL"/>
    <property type="match status" value="1"/>
</dbReference>
<proteinExistence type="inferred from homology"/>
<dbReference type="InterPro" id="IPR043128">
    <property type="entry name" value="Rev_trsase/Diguanyl_cyclase"/>
</dbReference>
<accession>A0AAE0QIA3</accession>
<dbReference type="InterPro" id="IPR052055">
    <property type="entry name" value="Hepadnavirus_pol/RT"/>
</dbReference>
<dbReference type="InterPro" id="IPR043502">
    <property type="entry name" value="DNA/RNA_pol_sf"/>
</dbReference>
<dbReference type="PANTHER" id="PTHR33050">
    <property type="entry name" value="REVERSE TRANSCRIPTASE DOMAIN-CONTAINING PROTEIN"/>
    <property type="match status" value="1"/>
</dbReference>
<keyword evidence="5" id="KW-1185">Reference proteome</keyword>
<sequence length="197" mass="22573">MSLSPLSDKLAAWKLLPDRDSGFYSRYFVVPKRDGGLRPVLDLRALNSALMKFKFKMLTMKLIMSQIRSEDWFVTIDLKDAYFQVGIQPEHRKFLRFAFGGDAYQFRGLPFGLALSPCTFTKCMDAALAPLYFQVICILNYLDDWLILAHSKAMAASHRDVVLVHMRSLGLRVNPEKCVFSPSQRTTFFGVIWDSTK</sequence>